<dbReference type="PANTHER" id="PTHR45954:SF1">
    <property type="entry name" value="LD33695P"/>
    <property type="match status" value="1"/>
</dbReference>
<accession>A0A3M6TCK2</accession>
<evidence type="ECO:0000256" key="2">
    <source>
        <dbReference type="ARBA" id="ARBA00022490"/>
    </source>
</evidence>
<dbReference type="Proteomes" id="UP000275408">
    <property type="component" value="Unassembled WGS sequence"/>
</dbReference>
<evidence type="ECO:0000256" key="1">
    <source>
        <dbReference type="ARBA" id="ARBA00004496"/>
    </source>
</evidence>
<dbReference type="SMART" id="SM00028">
    <property type="entry name" value="TPR"/>
    <property type="match status" value="5"/>
</dbReference>
<comment type="caution">
    <text evidence="5">The sequence shown here is derived from an EMBL/GenBank/DDBJ whole genome shotgun (WGS) entry which is preliminary data.</text>
</comment>
<sequence length="315" mass="34947">MAESILPTTGEELEVKNEFPATATEKSQVTSGDAELDVDDDLLREIAKVFLEKGNKEYKQGEANDAINSYTEGLQVNCKDKRLNAKLYSNRATAHFRLANYVECLDDATVAVQLEPTLIKAIKKGARACVELCLYKEARSWLHMGFSIENDNKCLHQLLRKTNSELNVITNSSSNLGNAYQGLGQFKTTIQHHQRHLEIAQEVGDKAGEGRSYCNLGNAYQSLGQFKTAIQYHRRHLEIAKEVGDKAGEGGSYGNLGNAYDSLGQFKTAIQYHQRHLEIAKEVGDKAGEETSYCNLGNAYDSLGEFKTAIQSLEL</sequence>
<dbReference type="GO" id="GO:0001965">
    <property type="term" value="F:G-protein alpha-subunit binding"/>
    <property type="evidence" value="ECO:0007669"/>
    <property type="project" value="TreeGrafter"/>
</dbReference>
<dbReference type="InterPro" id="IPR011990">
    <property type="entry name" value="TPR-like_helical_dom_sf"/>
</dbReference>
<dbReference type="AlphaFoldDB" id="A0A3M6TCK2"/>
<dbReference type="SUPFAM" id="SSF48452">
    <property type="entry name" value="TPR-like"/>
    <property type="match status" value="2"/>
</dbReference>
<name>A0A3M6TCK2_POCDA</name>
<feature type="repeat" description="TPR" evidence="4">
    <location>
        <begin position="210"/>
        <end position="243"/>
    </location>
</feature>
<reference evidence="5 6" key="1">
    <citation type="journal article" date="2018" name="Sci. Rep.">
        <title>Comparative analysis of the Pocillopora damicornis genome highlights role of immune system in coral evolution.</title>
        <authorList>
            <person name="Cunning R."/>
            <person name="Bay R.A."/>
            <person name="Gillette P."/>
            <person name="Baker A.C."/>
            <person name="Traylor-Knowles N."/>
        </authorList>
    </citation>
    <scope>NUCLEOTIDE SEQUENCE [LARGE SCALE GENOMIC DNA]</scope>
    <source>
        <strain evidence="5">RSMAS</strain>
        <tissue evidence="5">Whole animal</tissue>
    </source>
</reference>
<proteinExistence type="predicted"/>
<evidence type="ECO:0000313" key="6">
    <source>
        <dbReference type="Proteomes" id="UP000275408"/>
    </source>
</evidence>
<feature type="repeat" description="TPR" evidence="4">
    <location>
        <begin position="250"/>
        <end position="283"/>
    </location>
</feature>
<gene>
    <name evidence="5" type="ORF">pdam_00021495</name>
</gene>
<keyword evidence="4" id="KW-0802">TPR repeat</keyword>
<comment type="subcellular location">
    <subcellularLocation>
        <location evidence="1">Cytoplasm</location>
    </subcellularLocation>
</comment>
<dbReference type="OrthoDB" id="5980980at2759"/>
<dbReference type="Gene3D" id="1.25.40.10">
    <property type="entry name" value="Tetratricopeptide repeat domain"/>
    <property type="match status" value="3"/>
</dbReference>
<dbReference type="GO" id="GO:0005938">
    <property type="term" value="C:cell cortex"/>
    <property type="evidence" value="ECO:0007669"/>
    <property type="project" value="TreeGrafter"/>
</dbReference>
<keyword evidence="6" id="KW-1185">Reference proteome</keyword>
<keyword evidence="2" id="KW-0963">Cytoplasm</keyword>
<dbReference type="GO" id="GO:0005092">
    <property type="term" value="F:GDP-dissociation inhibitor activity"/>
    <property type="evidence" value="ECO:0007669"/>
    <property type="project" value="TreeGrafter"/>
</dbReference>
<dbReference type="InterPro" id="IPR052386">
    <property type="entry name" value="GPSM"/>
</dbReference>
<dbReference type="GO" id="GO:0000132">
    <property type="term" value="P:establishment of mitotic spindle orientation"/>
    <property type="evidence" value="ECO:0007669"/>
    <property type="project" value="TreeGrafter"/>
</dbReference>
<organism evidence="5 6">
    <name type="scientific">Pocillopora damicornis</name>
    <name type="common">Cauliflower coral</name>
    <name type="synonym">Millepora damicornis</name>
    <dbReference type="NCBI Taxonomy" id="46731"/>
    <lineage>
        <taxon>Eukaryota</taxon>
        <taxon>Metazoa</taxon>
        <taxon>Cnidaria</taxon>
        <taxon>Anthozoa</taxon>
        <taxon>Hexacorallia</taxon>
        <taxon>Scleractinia</taxon>
        <taxon>Astrocoeniina</taxon>
        <taxon>Pocilloporidae</taxon>
        <taxon>Pocillopora</taxon>
    </lineage>
</organism>
<evidence type="ECO:0000313" key="5">
    <source>
        <dbReference type="EMBL" id="RMX39029.1"/>
    </source>
</evidence>
<dbReference type="PROSITE" id="PS50005">
    <property type="entry name" value="TPR"/>
    <property type="match status" value="2"/>
</dbReference>
<dbReference type="Pfam" id="PF13424">
    <property type="entry name" value="TPR_12"/>
    <property type="match status" value="2"/>
</dbReference>
<protein>
    <submittedName>
        <fullName evidence="5">Uncharacterized protein</fullName>
    </submittedName>
</protein>
<dbReference type="EMBL" id="RCHS01003889">
    <property type="protein sequence ID" value="RMX39029.1"/>
    <property type="molecule type" value="Genomic_DNA"/>
</dbReference>
<evidence type="ECO:0000256" key="3">
    <source>
        <dbReference type="ARBA" id="ARBA00022737"/>
    </source>
</evidence>
<evidence type="ECO:0000256" key="4">
    <source>
        <dbReference type="PROSITE-ProRule" id="PRU00339"/>
    </source>
</evidence>
<dbReference type="PANTHER" id="PTHR45954">
    <property type="entry name" value="LD33695P"/>
    <property type="match status" value="1"/>
</dbReference>
<dbReference type="InterPro" id="IPR019734">
    <property type="entry name" value="TPR_rpt"/>
</dbReference>
<keyword evidence="3" id="KW-0677">Repeat</keyword>